<proteinExistence type="predicted"/>
<feature type="region of interest" description="Disordered" evidence="1">
    <location>
        <begin position="208"/>
        <end position="268"/>
    </location>
</feature>
<evidence type="ECO:0000256" key="1">
    <source>
        <dbReference type="SAM" id="MobiDB-lite"/>
    </source>
</evidence>
<feature type="compositionally biased region" description="Basic and acidic residues" evidence="1">
    <location>
        <begin position="60"/>
        <end position="80"/>
    </location>
</feature>
<feature type="region of interest" description="Disordered" evidence="1">
    <location>
        <begin position="1"/>
        <end position="80"/>
    </location>
</feature>
<protein>
    <submittedName>
        <fullName evidence="2">Uncharacterized protein</fullName>
    </submittedName>
</protein>
<evidence type="ECO:0000313" key="2">
    <source>
        <dbReference type="EMBL" id="CAE0475980.1"/>
    </source>
</evidence>
<feature type="compositionally biased region" description="Low complexity" evidence="1">
    <location>
        <begin position="23"/>
        <end position="36"/>
    </location>
</feature>
<sequence length="396" mass="44891">MASAVDSKKSPGPAKDRPQHPSNWLTRLRNKNTNTNGREKIMMLQEEEAINSAMPPNHSYIEERTNKTKKEKNKRDQQREKKFLNKAKAKVEREPTVSQRTREKFFFSKMGFRKEKVTIQIQRKLVPPSSKFQSAAKGDMEVAEMVKLYREQYHRHDRPLPLRRVKENINHIMPVHYHQEGACNEVLYASENSKESMQWAPKILQQVQNQREEANNNTHDKYGDESACCSSSNGVRNRDGSNRSNSDDDDSDSDSDSDSDDSDTRNLSLYENSTLVSSITMPRALRIPTGTHLIQSLGACFSNVSQAISSSITCACLDVNGYRQLDPKPVESFDTFMDDLIDRVQVIEVMSKDAKILNEGSTIEKKGKCNYKSDSCENIFVIASDNSATVSATSSF</sequence>
<accession>A0A7S3VER6</accession>
<feature type="compositionally biased region" description="Basic and acidic residues" evidence="1">
    <location>
        <begin position="210"/>
        <end position="224"/>
    </location>
</feature>
<dbReference type="EMBL" id="HBIO01027127">
    <property type="protein sequence ID" value="CAE0475980.1"/>
    <property type="molecule type" value="Transcribed_RNA"/>
</dbReference>
<gene>
    <name evidence="2" type="ORF">CDEB00056_LOCUS20833</name>
</gene>
<reference evidence="2" key="1">
    <citation type="submission" date="2021-01" db="EMBL/GenBank/DDBJ databases">
        <authorList>
            <person name="Corre E."/>
            <person name="Pelletier E."/>
            <person name="Niang G."/>
            <person name="Scheremetjew M."/>
            <person name="Finn R."/>
            <person name="Kale V."/>
            <person name="Holt S."/>
            <person name="Cochrane G."/>
            <person name="Meng A."/>
            <person name="Brown T."/>
            <person name="Cohen L."/>
        </authorList>
    </citation>
    <scope>NUCLEOTIDE SEQUENCE</scope>
    <source>
        <strain evidence="2">MM31A-1</strain>
    </source>
</reference>
<dbReference type="AlphaFoldDB" id="A0A7S3VER6"/>
<organism evidence="2">
    <name type="scientific">Chaetoceros debilis</name>
    <dbReference type="NCBI Taxonomy" id="122233"/>
    <lineage>
        <taxon>Eukaryota</taxon>
        <taxon>Sar</taxon>
        <taxon>Stramenopiles</taxon>
        <taxon>Ochrophyta</taxon>
        <taxon>Bacillariophyta</taxon>
        <taxon>Coscinodiscophyceae</taxon>
        <taxon>Chaetocerotophycidae</taxon>
        <taxon>Chaetocerotales</taxon>
        <taxon>Chaetocerotaceae</taxon>
        <taxon>Chaetoceros</taxon>
    </lineage>
</organism>
<feature type="compositionally biased region" description="Acidic residues" evidence="1">
    <location>
        <begin position="247"/>
        <end position="261"/>
    </location>
</feature>
<feature type="compositionally biased region" description="Basic and acidic residues" evidence="1">
    <location>
        <begin position="1"/>
        <end position="19"/>
    </location>
</feature>
<name>A0A7S3VER6_9STRA</name>